<keyword evidence="1" id="KW-0963">Cytoplasm</keyword>
<comment type="cofactor">
    <cofactor evidence="1">
        <name>Mg(2+)</name>
        <dbReference type="ChEBI" id="CHEBI:18420"/>
    </cofactor>
</comment>
<feature type="binding site" evidence="1">
    <location>
        <begin position="13"/>
        <end position="18"/>
    </location>
    <ligand>
        <name>ATP</name>
        <dbReference type="ChEBI" id="CHEBI:30616"/>
    </ligand>
</feature>
<dbReference type="PANTHER" id="PTHR43210">
    <property type="entry name" value="DETHIOBIOTIN SYNTHETASE"/>
    <property type="match status" value="1"/>
</dbReference>
<feature type="binding site" evidence="1">
    <location>
        <position position="17"/>
    </location>
    <ligand>
        <name>Mg(2+)</name>
        <dbReference type="ChEBI" id="CHEBI:18420"/>
    </ligand>
</feature>
<dbReference type="PANTHER" id="PTHR43210:SF5">
    <property type="entry name" value="DETHIOBIOTIN SYNTHETASE"/>
    <property type="match status" value="1"/>
</dbReference>
<dbReference type="InterPro" id="IPR004472">
    <property type="entry name" value="DTB_synth_BioD"/>
</dbReference>
<dbReference type="NCBIfam" id="TIGR00347">
    <property type="entry name" value="bioD"/>
    <property type="match status" value="1"/>
</dbReference>
<dbReference type="SUPFAM" id="SSF52540">
    <property type="entry name" value="P-loop containing nucleoside triphosphate hydrolases"/>
    <property type="match status" value="1"/>
</dbReference>
<organism evidence="2 3">
    <name type="scientific">Dactylosporangium cerinum</name>
    <dbReference type="NCBI Taxonomy" id="1434730"/>
    <lineage>
        <taxon>Bacteria</taxon>
        <taxon>Bacillati</taxon>
        <taxon>Actinomycetota</taxon>
        <taxon>Actinomycetes</taxon>
        <taxon>Micromonosporales</taxon>
        <taxon>Micromonosporaceae</taxon>
        <taxon>Dactylosporangium</taxon>
    </lineage>
</organism>
<evidence type="ECO:0000256" key="1">
    <source>
        <dbReference type="HAMAP-Rule" id="MF_00336"/>
    </source>
</evidence>
<dbReference type="Pfam" id="PF13500">
    <property type="entry name" value="AAA_26"/>
    <property type="match status" value="1"/>
</dbReference>
<comment type="subcellular location">
    <subcellularLocation>
        <location evidence="1">Cytoplasm</location>
    </subcellularLocation>
</comment>
<comment type="pathway">
    <text evidence="1">Cofactor biosynthesis; biotin biosynthesis; biotin from 7,8-diaminononanoate: step 1/2.</text>
</comment>
<dbReference type="Gene3D" id="3.40.50.300">
    <property type="entry name" value="P-loop containing nucleotide triphosphate hydrolases"/>
    <property type="match status" value="1"/>
</dbReference>
<accession>A0ABV9VV53</accession>
<feature type="active site" evidence="1">
    <location>
        <position position="38"/>
    </location>
</feature>
<feature type="binding site" evidence="1">
    <location>
        <position position="51"/>
    </location>
    <ligand>
        <name>ATP</name>
        <dbReference type="ChEBI" id="CHEBI:30616"/>
    </ligand>
</feature>
<dbReference type="EC" id="6.3.3.3" evidence="1"/>
<comment type="subunit">
    <text evidence="1">Homodimer.</text>
</comment>
<dbReference type="CDD" id="cd03109">
    <property type="entry name" value="DTBS"/>
    <property type="match status" value="1"/>
</dbReference>
<dbReference type="HAMAP" id="MF_00336">
    <property type="entry name" value="BioD"/>
    <property type="match status" value="1"/>
</dbReference>
<keyword evidence="1" id="KW-0460">Magnesium</keyword>
<name>A0ABV9VV53_9ACTN</name>
<keyword evidence="3" id="KW-1185">Reference proteome</keyword>
<keyword evidence="1" id="KW-0547">Nucleotide-binding</keyword>
<keyword evidence="1 2" id="KW-0436">Ligase</keyword>
<evidence type="ECO:0000313" key="2">
    <source>
        <dbReference type="EMBL" id="MFC5000019.1"/>
    </source>
</evidence>
<dbReference type="InterPro" id="IPR027417">
    <property type="entry name" value="P-loop_NTPase"/>
</dbReference>
<feature type="binding site" evidence="1">
    <location>
        <position position="42"/>
    </location>
    <ligand>
        <name>substrate</name>
    </ligand>
</feature>
<sequence length="233" mass="23544">MTGAVVVTGTDTGVGKTIVTAAIAAAASAAGRRVAVVKPAQTGTADGDEPDAATVLRLAEPVTVRTLTSFPDPLAPLAAARVAGEDPLTAVMAQLALRTIAEDHDITLIEGAGGLLVPMGEGGWTVLDLAAALGATGIVVARPGLGTLNHTALTLQALAHRGVPAAVVLGSWPAEPELVHRTNLHDLAGDLVGAVPEGAGGLAPALFRREAPHWLAPLLHGRFDPVAFRSHSR</sequence>
<protein>
    <recommendedName>
        <fullName evidence="1">ATP-dependent dethiobiotin synthetase BioD</fullName>
        <ecNumber evidence="1">6.3.3.3</ecNumber>
    </recommendedName>
    <alternativeName>
        <fullName evidence="1">DTB synthetase</fullName>
        <shortName evidence="1">DTBS</shortName>
    </alternativeName>
    <alternativeName>
        <fullName evidence="1">Dethiobiotin synthase</fullName>
    </alternativeName>
</protein>
<feature type="binding site" evidence="1">
    <location>
        <begin position="110"/>
        <end position="113"/>
    </location>
    <ligand>
        <name>ATP</name>
        <dbReference type="ChEBI" id="CHEBI:30616"/>
    </ligand>
</feature>
<keyword evidence="1" id="KW-0479">Metal-binding</keyword>
<proteinExistence type="inferred from homology"/>
<dbReference type="RefSeq" id="WP_380116829.1">
    <property type="nucleotide sequence ID" value="NZ_JBHSIU010000019.1"/>
</dbReference>
<dbReference type="GO" id="GO:0004141">
    <property type="term" value="F:dethiobiotin synthase activity"/>
    <property type="evidence" value="ECO:0007669"/>
    <property type="project" value="UniProtKB-EC"/>
</dbReference>
<dbReference type="EMBL" id="JBHSIU010000019">
    <property type="protein sequence ID" value="MFC5000019.1"/>
    <property type="molecule type" value="Genomic_DNA"/>
</dbReference>
<feature type="binding site" evidence="1">
    <location>
        <position position="110"/>
    </location>
    <ligand>
        <name>Mg(2+)</name>
        <dbReference type="ChEBI" id="CHEBI:18420"/>
    </ligand>
</feature>
<feature type="binding site" evidence="1">
    <location>
        <position position="197"/>
    </location>
    <ligand>
        <name>ATP</name>
        <dbReference type="ChEBI" id="CHEBI:30616"/>
    </ligand>
</feature>
<feature type="binding site" evidence="1">
    <location>
        <position position="51"/>
    </location>
    <ligand>
        <name>Mg(2+)</name>
        <dbReference type="ChEBI" id="CHEBI:18420"/>
    </ligand>
</feature>
<comment type="similarity">
    <text evidence="1">Belongs to the dethiobiotin synthetase family.</text>
</comment>
<reference evidence="3" key="1">
    <citation type="journal article" date="2019" name="Int. J. Syst. Evol. Microbiol.">
        <title>The Global Catalogue of Microorganisms (GCM) 10K type strain sequencing project: providing services to taxonomists for standard genome sequencing and annotation.</title>
        <authorList>
            <consortium name="The Broad Institute Genomics Platform"/>
            <consortium name="The Broad Institute Genome Sequencing Center for Infectious Disease"/>
            <person name="Wu L."/>
            <person name="Ma J."/>
        </authorList>
    </citation>
    <scope>NUCLEOTIDE SEQUENCE [LARGE SCALE GENOMIC DNA]</scope>
    <source>
        <strain evidence="3">CGMCC 4.7152</strain>
    </source>
</reference>
<comment type="caution">
    <text evidence="1">Lacks conserved residue(s) required for the propagation of feature annotation.</text>
</comment>
<evidence type="ECO:0000313" key="3">
    <source>
        <dbReference type="Proteomes" id="UP001595912"/>
    </source>
</evidence>
<keyword evidence="1" id="KW-0093">Biotin biosynthesis</keyword>
<comment type="function">
    <text evidence="1">Catalyzes a mechanistically unusual reaction, the ATP-dependent insertion of CO2 between the N7 and N8 nitrogen atoms of 7,8-diaminopelargonic acid (DAPA, also called 7,8-diammoniononanoate) to form a ureido ring.</text>
</comment>
<comment type="catalytic activity">
    <reaction evidence="1">
        <text>(7R,8S)-7,8-diammoniononanoate + CO2 + ATP = (4R,5S)-dethiobiotin + ADP + phosphate + 3 H(+)</text>
        <dbReference type="Rhea" id="RHEA:15805"/>
        <dbReference type="ChEBI" id="CHEBI:15378"/>
        <dbReference type="ChEBI" id="CHEBI:16526"/>
        <dbReference type="ChEBI" id="CHEBI:30616"/>
        <dbReference type="ChEBI" id="CHEBI:43474"/>
        <dbReference type="ChEBI" id="CHEBI:149469"/>
        <dbReference type="ChEBI" id="CHEBI:149473"/>
        <dbReference type="ChEBI" id="CHEBI:456216"/>
        <dbReference type="EC" id="6.3.3.3"/>
    </reaction>
</comment>
<comment type="caution">
    <text evidence="2">The sequence shown here is derived from an EMBL/GenBank/DDBJ whole genome shotgun (WGS) entry which is preliminary data.</text>
</comment>
<keyword evidence="1" id="KW-0067">ATP-binding</keyword>
<dbReference type="Proteomes" id="UP001595912">
    <property type="component" value="Unassembled WGS sequence"/>
</dbReference>
<gene>
    <name evidence="1 2" type="primary">bioD</name>
    <name evidence="2" type="ORF">ACFPIJ_19545</name>
</gene>